<keyword evidence="7" id="KW-0472">Membrane</keyword>
<keyword evidence="10" id="KW-0418">Kinase</keyword>
<dbReference type="SUPFAM" id="SSF52172">
    <property type="entry name" value="CheY-like"/>
    <property type="match status" value="3"/>
</dbReference>
<dbReference type="EC" id="2.7.13.3" evidence="2"/>
<dbReference type="InterPro" id="IPR004358">
    <property type="entry name" value="Sig_transdc_His_kin-like_C"/>
</dbReference>
<keyword evidence="10" id="KW-0808">Transferase</keyword>
<dbReference type="Proteomes" id="UP000254893">
    <property type="component" value="Unassembled WGS sequence"/>
</dbReference>
<evidence type="ECO:0000256" key="1">
    <source>
        <dbReference type="ARBA" id="ARBA00000085"/>
    </source>
</evidence>
<dbReference type="FunFam" id="3.30.565.10:FF:000010">
    <property type="entry name" value="Sensor histidine kinase RcsC"/>
    <property type="match status" value="1"/>
</dbReference>
<proteinExistence type="predicted"/>
<evidence type="ECO:0000259" key="8">
    <source>
        <dbReference type="PROSITE" id="PS50109"/>
    </source>
</evidence>
<dbReference type="AlphaFoldDB" id="A0A380BSV9"/>
<dbReference type="InterPro" id="IPR003594">
    <property type="entry name" value="HATPase_dom"/>
</dbReference>
<dbReference type="Gene3D" id="1.10.287.130">
    <property type="match status" value="1"/>
</dbReference>
<feature type="modified residue" description="4-aspartylphosphate" evidence="5">
    <location>
        <position position="1070"/>
    </location>
</feature>
<dbReference type="InterPro" id="IPR003661">
    <property type="entry name" value="HisK_dim/P_dom"/>
</dbReference>
<dbReference type="SMART" id="SM00448">
    <property type="entry name" value="REC"/>
    <property type="match status" value="3"/>
</dbReference>
<feature type="domain" description="Response regulatory" evidence="9">
    <location>
        <begin position="872"/>
        <end position="989"/>
    </location>
</feature>
<dbReference type="InterPro" id="IPR005467">
    <property type="entry name" value="His_kinase_dom"/>
</dbReference>
<dbReference type="PROSITE" id="PS50109">
    <property type="entry name" value="HIS_KIN"/>
    <property type="match status" value="1"/>
</dbReference>
<comment type="catalytic activity">
    <reaction evidence="1">
        <text>ATP + protein L-histidine = ADP + protein N-phospho-L-histidine.</text>
        <dbReference type="EC" id="2.7.13.3"/>
    </reaction>
</comment>
<evidence type="ECO:0000256" key="5">
    <source>
        <dbReference type="PROSITE-ProRule" id="PRU00169"/>
    </source>
</evidence>
<keyword evidence="4" id="KW-0902">Two-component regulatory system</keyword>
<dbReference type="CDD" id="cd17546">
    <property type="entry name" value="REC_hyHK_CKI1_RcsC-like"/>
    <property type="match status" value="1"/>
</dbReference>
<evidence type="ECO:0000256" key="6">
    <source>
        <dbReference type="SAM" id="Coils"/>
    </source>
</evidence>
<dbReference type="InterPro" id="IPR001789">
    <property type="entry name" value="Sig_transdc_resp-reg_receiver"/>
</dbReference>
<feature type="domain" description="Response regulatory" evidence="9">
    <location>
        <begin position="1020"/>
        <end position="1137"/>
    </location>
</feature>
<feature type="modified residue" description="4-aspartylphosphate" evidence="5">
    <location>
        <position position="922"/>
    </location>
</feature>
<dbReference type="Pfam" id="PF00072">
    <property type="entry name" value="Response_reg"/>
    <property type="match status" value="3"/>
</dbReference>
<dbReference type="Pfam" id="PF02518">
    <property type="entry name" value="HATPase_c"/>
    <property type="match status" value="1"/>
</dbReference>
<feature type="coiled-coil region" evidence="6">
    <location>
        <begin position="386"/>
        <end position="480"/>
    </location>
</feature>
<dbReference type="CDD" id="cd00082">
    <property type="entry name" value="HisKA"/>
    <property type="match status" value="1"/>
</dbReference>
<dbReference type="PANTHER" id="PTHR45339">
    <property type="entry name" value="HYBRID SIGNAL TRANSDUCTION HISTIDINE KINASE J"/>
    <property type="match status" value="1"/>
</dbReference>
<evidence type="ECO:0000313" key="11">
    <source>
        <dbReference type="Proteomes" id="UP000254893"/>
    </source>
</evidence>
<protein>
    <recommendedName>
        <fullName evidence="2">histidine kinase</fullName>
        <ecNumber evidence="2">2.7.13.3</ecNumber>
    </recommendedName>
</protein>
<dbReference type="Gene3D" id="3.40.50.2300">
    <property type="match status" value="3"/>
</dbReference>
<dbReference type="InterPro" id="IPR036097">
    <property type="entry name" value="HisK_dim/P_sf"/>
</dbReference>
<dbReference type="Gene3D" id="3.30.450.40">
    <property type="match status" value="1"/>
</dbReference>
<dbReference type="InterPro" id="IPR036890">
    <property type="entry name" value="HATPase_C_sf"/>
</dbReference>
<evidence type="ECO:0000256" key="3">
    <source>
        <dbReference type="ARBA" id="ARBA00022553"/>
    </source>
</evidence>
<name>A0A380BSV9_SPHSI</name>
<evidence type="ECO:0000313" key="10">
    <source>
        <dbReference type="EMBL" id="SUJ06508.1"/>
    </source>
</evidence>
<dbReference type="InterPro" id="IPR029016">
    <property type="entry name" value="GAF-like_dom_sf"/>
</dbReference>
<keyword evidence="3 5" id="KW-0597">Phosphoprotein</keyword>
<dbReference type="PANTHER" id="PTHR45339:SF1">
    <property type="entry name" value="HYBRID SIGNAL TRANSDUCTION HISTIDINE KINASE J"/>
    <property type="match status" value="1"/>
</dbReference>
<dbReference type="PRINTS" id="PR00344">
    <property type="entry name" value="BCTRLSENSOR"/>
</dbReference>
<feature type="modified residue" description="4-aspartylphosphate" evidence="5">
    <location>
        <position position="798"/>
    </location>
</feature>
<evidence type="ECO:0000256" key="4">
    <source>
        <dbReference type="ARBA" id="ARBA00023012"/>
    </source>
</evidence>
<gene>
    <name evidence="10" type="primary">luxQ_1</name>
    <name evidence="10" type="ORF">NCTC11388_01678</name>
</gene>
<evidence type="ECO:0000256" key="7">
    <source>
        <dbReference type="SAM" id="Phobius"/>
    </source>
</evidence>
<feature type="domain" description="Response regulatory" evidence="9">
    <location>
        <begin position="749"/>
        <end position="863"/>
    </location>
</feature>
<feature type="domain" description="Histidine kinase" evidence="8">
    <location>
        <begin position="490"/>
        <end position="710"/>
    </location>
</feature>
<feature type="transmembrane region" description="Helical" evidence="7">
    <location>
        <begin position="179"/>
        <end position="197"/>
    </location>
</feature>
<dbReference type="SUPFAM" id="SSF47384">
    <property type="entry name" value="Homodimeric domain of signal transducing histidine kinase"/>
    <property type="match status" value="1"/>
</dbReference>
<dbReference type="SMART" id="SM00388">
    <property type="entry name" value="HisKA"/>
    <property type="match status" value="1"/>
</dbReference>
<keyword evidence="7" id="KW-0812">Transmembrane</keyword>
<accession>A0A380BSV9</accession>
<dbReference type="EMBL" id="UGYW01000002">
    <property type="protein sequence ID" value="SUJ06508.1"/>
    <property type="molecule type" value="Genomic_DNA"/>
</dbReference>
<dbReference type="SUPFAM" id="SSF55874">
    <property type="entry name" value="ATPase domain of HSP90 chaperone/DNA topoisomerase II/histidine kinase"/>
    <property type="match status" value="1"/>
</dbReference>
<dbReference type="Gene3D" id="3.30.565.10">
    <property type="entry name" value="Histidine kinase-like ATPase, C-terminal domain"/>
    <property type="match status" value="1"/>
</dbReference>
<organism evidence="10 11">
    <name type="scientific">Sphingobacterium spiritivorum</name>
    <name type="common">Flavobacterium spiritivorum</name>
    <dbReference type="NCBI Taxonomy" id="258"/>
    <lineage>
        <taxon>Bacteria</taxon>
        <taxon>Pseudomonadati</taxon>
        <taxon>Bacteroidota</taxon>
        <taxon>Sphingobacteriia</taxon>
        <taxon>Sphingobacteriales</taxon>
        <taxon>Sphingobacteriaceae</taxon>
        <taxon>Sphingobacterium</taxon>
    </lineage>
</organism>
<dbReference type="Pfam" id="PF00512">
    <property type="entry name" value="HisKA"/>
    <property type="match status" value="1"/>
</dbReference>
<keyword evidence="7" id="KW-1133">Transmembrane helix</keyword>
<dbReference type="InterPro" id="IPR011006">
    <property type="entry name" value="CheY-like_superfamily"/>
</dbReference>
<dbReference type="SUPFAM" id="SSF55781">
    <property type="entry name" value="GAF domain-like"/>
    <property type="match status" value="1"/>
</dbReference>
<evidence type="ECO:0000256" key="2">
    <source>
        <dbReference type="ARBA" id="ARBA00012438"/>
    </source>
</evidence>
<sequence>MNKINFKTQVTIGIVIAFLMILFAVVFFFISFDRSIRFNDEVIGMSEQKFNTINDLEINLGIVNNNKLLYANSQDPRMLDIIKNKHLIIDEDLNELFQTTEFYRPSHRTEVAFRAEVETFLDNRKLKRDVEINKNAVIQDIILDYDQLHKQLTTIINSVVDSRAKYIKQNNDHLKISRFITYGLVILGLGIMIFLFVRVNQVFSVLRRTLRKEQESFEKLKLLGDQIEQSNWVLEQLSRLDSEVRGNYNEMQLGNYALACICRTIHALAGAIYFKLPEGEGFKLTGTFGTEKNTVPEYLDTHTGLPGEVILHQQHKVIAAVDNNLLKGHSILGGDLVSDIHIIPFIYEDETVGLLEICIRDSDEDKGKVNAYLDKIGNTLAIAIKVTQAHDKMAEMFEELQQQTEELEAQQEELRTTNEELIYKTNLLEASEEELRVQQEELTQTNNELEEKAKLLELKNEDLDKARKNITDKINEVEQASKYKSEFMANMSHELRTPLNSILILAKLLKDNKHHNLNTDQIKYATVIHSAGSDLLHLINELLDLAKIESGQIDLVEDHIDIHSLTRNIEGLFRISAEEKSINFKTTIDPEAPSTFLCDEYRLEQVLKNLLSNAFKFTLNGGKIELTYKHVNSNIHFIVQDDGIGIAAEKQKLIFEAFKQEDGSTSRKYGGTGLGLSICRELATLLGGRISLESEPDKGSTFTFILPYRPAQKNDIPAEYENKAIEPVPVRETTPVTVEEKVSVNRKKRLLIIEDDVNFSEILKDYAVEHGFDPSVAYNGKEGLETAIQTQPDAIILDIMLPIMDGWEVLKKLKNDDKTKDIPVHMMSAASLHKDEPINKGAIGFLRKPVTEDSLENAFKTIKSLISTPLKRVLIIEDHTLQSDFIKSSLNERNTVVDQAFNADEAMEILAAKKSYDCIILDINLPDKSGLELLDDIKAIDTYQHTPIIINTAMELSQESTERILRHTQAMVLKSGKSNTRLIDEVNLFLNRLKSNKGTQKIPTHTKGEVIMEKALAGKKVLIADDDMRNVFALSTAFEAYNMQIEIANNGREALQLLDKYPDFDLVLMDIMMPEMDGFEAIEKIRENKKFAQLPIIAVTAKAMKGDRERTIQIGANDYISKPIDLDKLISLMRVWLS</sequence>
<dbReference type="PROSITE" id="PS50110">
    <property type="entry name" value="RESPONSE_REGULATORY"/>
    <property type="match status" value="3"/>
</dbReference>
<dbReference type="SMART" id="SM00387">
    <property type="entry name" value="HATPase_c"/>
    <property type="match status" value="1"/>
</dbReference>
<dbReference type="CDD" id="cd17574">
    <property type="entry name" value="REC_OmpR"/>
    <property type="match status" value="1"/>
</dbReference>
<dbReference type="CDD" id="cd16922">
    <property type="entry name" value="HATPase_EvgS-ArcB-TorS-like"/>
    <property type="match status" value="1"/>
</dbReference>
<feature type="transmembrane region" description="Helical" evidence="7">
    <location>
        <begin position="12"/>
        <end position="32"/>
    </location>
</feature>
<dbReference type="RefSeq" id="WP_115169789.1">
    <property type="nucleotide sequence ID" value="NZ_UGYW01000002.1"/>
</dbReference>
<reference evidence="10 11" key="1">
    <citation type="submission" date="2018-06" db="EMBL/GenBank/DDBJ databases">
        <authorList>
            <consortium name="Pathogen Informatics"/>
            <person name="Doyle S."/>
        </authorList>
    </citation>
    <scope>NUCLEOTIDE SEQUENCE [LARGE SCALE GENOMIC DNA]</scope>
    <source>
        <strain evidence="10 11">NCTC11388</strain>
    </source>
</reference>
<evidence type="ECO:0000259" key="9">
    <source>
        <dbReference type="PROSITE" id="PS50110"/>
    </source>
</evidence>
<dbReference type="GO" id="GO:0000155">
    <property type="term" value="F:phosphorelay sensor kinase activity"/>
    <property type="evidence" value="ECO:0007669"/>
    <property type="project" value="InterPro"/>
</dbReference>
<keyword evidence="6" id="KW-0175">Coiled coil</keyword>